<feature type="compositionally biased region" description="Low complexity" evidence="1">
    <location>
        <begin position="21"/>
        <end position="37"/>
    </location>
</feature>
<dbReference type="SUPFAM" id="SSF52980">
    <property type="entry name" value="Restriction endonuclease-like"/>
    <property type="match status" value="1"/>
</dbReference>
<dbReference type="Pfam" id="PF04471">
    <property type="entry name" value="Mrr_cat"/>
    <property type="match status" value="1"/>
</dbReference>
<dbReference type="RefSeq" id="WP_033256749.1">
    <property type="nucleotide sequence ID" value="NZ_BSRX01000016.1"/>
</dbReference>
<dbReference type="AlphaFoldDB" id="A0A9W6PHN0"/>
<dbReference type="InterPro" id="IPR011856">
    <property type="entry name" value="tRNA_endonuc-like_dom_sf"/>
</dbReference>
<name>A0A9W6PHN0_9ACTN</name>
<comment type="caution">
    <text evidence="3">The sequence shown here is derived from an EMBL/GenBank/DDBJ whole genome shotgun (WGS) entry which is preliminary data.</text>
</comment>
<dbReference type="InterPro" id="IPR052906">
    <property type="entry name" value="Type_IV_Methyl-Rstrct_Enzyme"/>
</dbReference>
<dbReference type="Gene3D" id="3.40.1350.10">
    <property type="match status" value="1"/>
</dbReference>
<protein>
    <recommendedName>
        <fullName evidence="2">Restriction endonuclease type IV Mrr domain-containing protein</fullName>
    </recommendedName>
</protein>
<sequence>MARRKTVAELLAEALLAKQQAKLAQAGSGQAAAAKPAAARRPRTPRRPDPAAEHARLLAAGEKLLAKQDAAKAKEAARIEADLAKRQSAREREAQQRQREQERALRERERLDREALKQRLKEEAEQRSREVAAVLDELESVLRDRPDGLEDWHPLVEGALAHDGAAGVAEVVEDLLRRSPVPAGCREDAAVGYVPEAGQLLVEVALPAQDVVPAVSGYRFLAQRGEVVPQPAKEADLQETYRRLLARLALRALDEAFSVTPVGLVGTVVLNGHVATTDPATGRAVRPCVVSMVVERADFAELVLDEPRLDPQRCLRNLGAVVSRHPHDLEPVPPIVDFDPARFKIAAETAVVGPLDSRPDLLQMDPFAFERLVRELFTAMGYETWRTQNSRDDGLDAVAVRRDPVGVTVIAVQAKRTKNVVSPEVVRALLGTLQDKQAARGVLVTTSWYGKASWEIAHRNGQRLDLIDGRNLKALLLEHLGIDALIGLSKIPPGWEPGDID</sequence>
<evidence type="ECO:0000256" key="1">
    <source>
        <dbReference type="SAM" id="MobiDB-lite"/>
    </source>
</evidence>
<feature type="domain" description="Restriction endonuclease type IV Mrr" evidence="2">
    <location>
        <begin position="362"/>
        <end position="476"/>
    </location>
</feature>
<feature type="region of interest" description="Disordered" evidence="1">
    <location>
        <begin position="21"/>
        <end position="53"/>
    </location>
</feature>
<feature type="region of interest" description="Disordered" evidence="1">
    <location>
        <begin position="87"/>
        <end position="106"/>
    </location>
</feature>
<dbReference type="InterPro" id="IPR007560">
    <property type="entry name" value="Restrct_endonuc_IV_Mrr"/>
</dbReference>
<dbReference type="InterPro" id="IPR011335">
    <property type="entry name" value="Restrct_endonuc-II-like"/>
</dbReference>
<dbReference type="PANTHER" id="PTHR30015:SF7">
    <property type="entry name" value="TYPE IV METHYL-DIRECTED RESTRICTION ENZYME ECOKMRR"/>
    <property type="match status" value="1"/>
</dbReference>
<dbReference type="GO" id="GO:0009307">
    <property type="term" value="P:DNA restriction-modification system"/>
    <property type="evidence" value="ECO:0007669"/>
    <property type="project" value="InterPro"/>
</dbReference>
<dbReference type="GO" id="GO:0015666">
    <property type="term" value="F:restriction endodeoxyribonuclease activity"/>
    <property type="evidence" value="ECO:0007669"/>
    <property type="project" value="TreeGrafter"/>
</dbReference>
<dbReference type="GO" id="GO:0003677">
    <property type="term" value="F:DNA binding"/>
    <property type="evidence" value="ECO:0007669"/>
    <property type="project" value="InterPro"/>
</dbReference>
<gene>
    <name evidence="3" type="ORF">Kpho01_31250</name>
</gene>
<reference evidence="3" key="1">
    <citation type="submission" date="2023-02" db="EMBL/GenBank/DDBJ databases">
        <title>Kitasatospora phosalacinea NBRC 14362.</title>
        <authorList>
            <person name="Ichikawa N."/>
            <person name="Sato H."/>
            <person name="Tonouchi N."/>
        </authorList>
    </citation>
    <scope>NUCLEOTIDE SEQUENCE</scope>
    <source>
        <strain evidence="3">NBRC 14362</strain>
    </source>
</reference>
<evidence type="ECO:0000313" key="3">
    <source>
        <dbReference type="EMBL" id="GLW55114.1"/>
    </source>
</evidence>
<dbReference type="EMBL" id="BSRX01000016">
    <property type="protein sequence ID" value="GLW55114.1"/>
    <property type="molecule type" value="Genomic_DNA"/>
</dbReference>
<dbReference type="Proteomes" id="UP001165143">
    <property type="component" value="Unassembled WGS sequence"/>
</dbReference>
<proteinExistence type="predicted"/>
<evidence type="ECO:0000259" key="2">
    <source>
        <dbReference type="Pfam" id="PF04471"/>
    </source>
</evidence>
<dbReference type="OrthoDB" id="3206608at2"/>
<accession>A0A9W6PHN0</accession>
<evidence type="ECO:0000313" key="4">
    <source>
        <dbReference type="Proteomes" id="UP001165143"/>
    </source>
</evidence>
<organism evidence="3 4">
    <name type="scientific">Kitasatospora phosalacinea</name>
    <dbReference type="NCBI Taxonomy" id="2065"/>
    <lineage>
        <taxon>Bacteria</taxon>
        <taxon>Bacillati</taxon>
        <taxon>Actinomycetota</taxon>
        <taxon>Actinomycetes</taxon>
        <taxon>Kitasatosporales</taxon>
        <taxon>Streptomycetaceae</taxon>
        <taxon>Kitasatospora</taxon>
    </lineage>
</organism>
<dbReference type="PANTHER" id="PTHR30015">
    <property type="entry name" value="MRR RESTRICTION SYSTEM PROTEIN"/>
    <property type="match status" value="1"/>
</dbReference>